<dbReference type="PANTHER" id="PTHR46551">
    <property type="entry name" value="SAP DOMAIN-CONTAINING RIBONUCLEOPROTEIN"/>
    <property type="match status" value="1"/>
</dbReference>
<comment type="similarity">
    <text evidence="2">Belongs to the SAP domain-containing ribonucleoprotein family.</text>
</comment>
<dbReference type="InterPro" id="IPR003034">
    <property type="entry name" value="SAP_dom"/>
</dbReference>
<accession>A0AAV6VXL5</accession>
<keyword evidence="6" id="KW-1185">Reference proteome</keyword>
<dbReference type="PANTHER" id="PTHR46551:SF1">
    <property type="entry name" value="SAP DOMAIN-CONTAINING RIBONUCLEOPROTEIN"/>
    <property type="match status" value="1"/>
</dbReference>
<feature type="compositionally biased region" description="Polar residues" evidence="3">
    <location>
        <begin position="343"/>
        <end position="358"/>
    </location>
</feature>
<dbReference type="InterPro" id="IPR052240">
    <property type="entry name" value="SAP_domain_ribonucleoprotein"/>
</dbReference>
<keyword evidence="1" id="KW-0597">Phosphoprotein</keyword>
<dbReference type="Gene3D" id="1.10.720.30">
    <property type="entry name" value="SAP domain"/>
    <property type="match status" value="1"/>
</dbReference>
<dbReference type="SMART" id="SM00513">
    <property type="entry name" value="SAP"/>
    <property type="match status" value="1"/>
</dbReference>
<sequence>MSDFKGDSVSDAVDVLNLKVVDIKKRLKALGLPSTGKKSELVARLQAALMATRDAAADDSGKSEEIDLSEDLDESCHSKDLEIDLKDEGLEKEKDAHGHLDSEGVVKFQDAQIVHIASTTIVSEDLEKNAEIDLNEDLDESFNSKDLEMDLKDEDSEKEDFKEHELLDQRQVFTHSEDVGKFQGVKIFHIASNTIVPSDQSQVFTHSEDVGKLQGEKIVHISSNTKVPSIKRSLPQEEVETVKPRKKICLKRNNYPTPIWAAKVGKAEEGEVKQSGDIAEKSNVVPGTPNESRKPIIKLTNNPYKGLSDSAKQEKRAIRFNISSQDFAEKITESDADKKKQYPRSQAKPNAKPQQKLSGSYPAPSLDVLRKRSERFGETVSTVLKNLEDEEKLNQRKIRFGGNKHDNELEDKEKLNQRKIRFGISASGNKDDEEKKKKRAERFGK</sequence>
<dbReference type="InterPro" id="IPR036361">
    <property type="entry name" value="SAP_dom_sf"/>
</dbReference>
<reference evidence="5 6" key="1">
    <citation type="journal article" date="2022" name="Nat. Ecol. Evol.">
        <title>A masculinizing supergene underlies an exaggerated male reproductive morph in a spider.</title>
        <authorList>
            <person name="Hendrickx F."/>
            <person name="De Corte Z."/>
            <person name="Sonet G."/>
            <person name="Van Belleghem S.M."/>
            <person name="Kostlbacher S."/>
            <person name="Vangestel C."/>
        </authorList>
    </citation>
    <scope>NUCLEOTIDE SEQUENCE [LARGE SCALE GENOMIC DNA]</scope>
    <source>
        <strain evidence="5">W744_W776</strain>
    </source>
</reference>
<comment type="caution">
    <text evidence="5">The sequence shown here is derived from an EMBL/GenBank/DDBJ whole genome shotgun (WGS) entry which is preliminary data.</text>
</comment>
<feature type="compositionally biased region" description="Basic and acidic residues" evidence="3">
    <location>
        <begin position="429"/>
        <end position="445"/>
    </location>
</feature>
<feature type="region of interest" description="Disordered" evidence="3">
    <location>
        <begin position="422"/>
        <end position="445"/>
    </location>
</feature>
<organism evidence="5 6">
    <name type="scientific">Oedothorax gibbosus</name>
    <dbReference type="NCBI Taxonomy" id="931172"/>
    <lineage>
        <taxon>Eukaryota</taxon>
        <taxon>Metazoa</taxon>
        <taxon>Ecdysozoa</taxon>
        <taxon>Arthropoda</taxon>
        <taxon>Chelicerata</taxon>
        <taxon>Arachnida</taxon>
        <taxon>Araneae</taxon>
        <taxon>Araneomorphae</taxon>
        <taxon>Entelegynae</taxon>
        <taxon>Araneoidea</taxon>
        <taxon>Linyphiidae</taxon>
        <taxon>Erigoninae</taxon>
        <taxon>Oedothorax</taxon>
    </lineage>
</organism>
<dbReference type="GO" id="GO:0016973">
    <property type="term" value="P:poly(A)+ mRNA export from nucleus"/>
    <property type="evidence" value="ECO:0007669"/>
    <property type="project" value="TreeGrafter"/>
</dbReference>
<dbReference type="EMBL" id="JAFNEN010000006">
    <property type="protein sequence ID" value="KAG8201379.1"/>
    <property type="molecule type" value="Genomic_DNA"/>
</dbReference>
<evidence type="ECO:0000256" key="2">
    <source>
        <dbReference type="ARBA" id="ARBA00046328"/>
    </source>
</evidence>
<gene>
    <name evidence="5" type="ORF">JTE90_016854</name>
</gene>
<dbReference type="Proteomes" id="UP000827092">
    <property type="component" value="Unassembled WGS sequence"/>
</dbReference>
<evidence type="ECO:0000256" key="1">
    <source>
        <dbReference type="ARBA" id="ARBA00022553"/>
    </source>
</evidence>
<feature type="compositionally biased region" description="Basic and acidic residues" evidence="3">
    <location>
        <begin position="55"/>
        <end position="65"/>
    </location>
</feature>
<feature type="region of interest" description="Disordered" evidence="3">
    <location>
        <begin position="272"/>
        <end position="312"/>
    </location>
</feature>
<name>A0AAV6VXL5_9ARAC</name>
<feature type="region of interest" description="Disordered" evidence="3">
    <location>
        <begin position="54"/>
        <end position="73"/>
    </location>
</feature>
<dbReference type="PROSITE" id="PS50800">
    <property type="entry name" value="SAP"/>
    <property type="match status" value="1"/>
</dbReference>
<evidence type="ECO:0000313" key="5">
    <source>
        <dbReference type="EMBL" id="KAG8201379.1"/>
    </source>
</evidence>
<protein>
    <recommendedName>
        <fullName evidence="4">SAP domain-containing protein</fullName>
    </recommendedName>
</protein>
<feature type="region of interest" description="Disordered" evidence="3">
    <location>
        <begin position="330"/>
        <end position="365"/>
    </location>
</feature>
<dbReference type="SUPFAM" id="SSF68906">
    <property type="entry name" value="SAP domain"/>
    <property type="match status" value="1"/>
</dbReference>
<evidence type="ECO:0000256" key="3">
    <source>
        <dbReference type="SAM" id="MobiDB-lite"/>
    </source>
</evidence>
<feature type="compositionally biased region" description="Basic and acidic residues" evidence="3">
    <location>
        <begin position="330"/>
        <end position="340"/>
    </location>
</feature>
<dbReference type="AlphaFoldDB" id="A0AAV6VXL5"/>
<evidence type="ECO:0000313" key="6">
    <source>
        <dbReference type="Proteomes" id="UP000827092"/>
    </source>
</evidence>
<dbReference type="GO" id="GO:0005634">
    <property type="term" value="C:nucleus"/>
    <property type="evidence" value="ECO:0007669"/>
    <property type="project" value="TreeGrafter"/>
</dbReference>
<proteinExistence type="inferred from homology"/>
<feature type="domain" description="SAP" evidence="4">
    <location>
        <begin position="15"/>
        <end position="49"/>
    </location>
</feature>
<dbReference type="Pfam" id="PF02037">
    <property type="entry name" value="SAP"/>
    <property type="match status" value="1"/>
</dbReference>
<evidence type="ECO:0000259" key="4">
    <source>
        <dbReference type="PROSITE" id="PS50800"/>
    </source>
</evidence>